<feature type="transmembrane region" description="Helical" evidence="1">
    <location>
        <begin position="490"/>
        <end position="514"/>
    </location>
</feature>
<dbReference type="Proteomes" id="UP001595075">
    <property type="component" value="Unassembled WGS sequence"/>
</dbReference>
<keyword evidence="3" id="KW-1185">Reference proteome</keyword>
<comment type="caution">
    <text evidence="2">The sequence shown here is derived from an EMBL/GenBank/DDBJ whole genome shotgun (WGS) entry which is preliminary data.</text>
</comment>
<organism evidence="2 3">
    <name type="scientific">Oculimacula yallundae</name>
    <dbReference type="NCBI Taxonomy" id="86028"/>
    <lineage>
        <taxon>Eukaryota</taxon>
        <taxon>Fungi</taxon>
        <taxon>Dikarya</taxon>
        <taxon>Ascomycota</taxon>
        <taxon>Pezizomycotina</taxon>
        <taxon>Leotiomycetes</taxon>
        <taxon>Helotiales</taxon>
        <taxon>Ploettnerulaceae</taxon>
        <taxon>Oculimacula</taxon>
    </lineage>
</organism>
<keyword evidence="1" id="KW-0472">Membrane</keyword>
<sequence>MYFAAGSVDGDLLSPNWFWESTPIPPCTLWQHGQREWCSIVHVMQPLFHRFLAIPQLQDFDARWRPALLTALQYYVDSTGQPLHRLQLVRPQRAQEARLGTFGGWLIGAVLGLVLQWVSRLLTYSADAAADSLGFLRLAYCITEYLDIHRLLSVDLEPKAQSDLPRISTFMFLSNSNALIPRLQDLPGYLRPSRWNLIPSVSKDKVNCNQIVTGNHVSAVTQSGPMPPIQNHILCSDACRTFSILLKGVMLRKDPVDVTNLSTTPPVVAFVHTDMATQMSIGLVALQLTLMILVLGFTSPNSLYRIAGLPLISVCTYLELPYVRNMSNNLLQAFVGATGVYVNILYIDTVLLHKWSFESKGPASALGGLKPVLIPRCRQKGNAHSLHESSAQRLLFGAEIGLQSRFPTTKWPIKNIPAFRLQDPAHKPTKSEFLRRSTMKLALCVLLLDLTSLAPKGDNAIDFGDSRIPFFSRVYIITQDELITRIAGILGYWTVQYVIIQAVYACFAIVAVTFDITAPDSWPPVFGSVSDSYSLRRFWG</sequence>
<name>A0ABR4BT33_9HELO</name>
<gene>
    <name evidence="2" type="ORF">VTL71DRAFT_9168</name>
</gene>
<feature type="transmembrane region" description="Helical" evidence="1">
    <location>
        <begin position="99"/>
        <end position="118"/>
    </location>
</feature>
<evidence type="ECO:0000256" key="1">
    <source>
        <dbReference type="SAM" id="Phobius"/>
    </source>
</evidence>
<proteinExistence type="predicted"/>
<keyword evidence="1" id="KW-1133">Transmembrane helix</keyword>
<feature type="transmembrane region" description="Helical" evidence="1">
    <location>
        <begin position="275"/>
        <end position="296"/>
    </location>
</feature>
<reference evidence="2 3" key="1">
    <citation type="journal article" date="2024" name="Commun. Biol.">
        <title>Comparative genomic analysis of thermophilic fungi reveals convergent evolutionary adaptations and gene losses.</title>
        <authorList>
            <person name="Steindorff A.S."/>
            <person name="Aguilar-Pontes M.V."/>
            <person name="Robinson A.J."/>
            <person name="Andreopoulos B."/>
            <person name="LaButti K."/>
            <person name="Kuo A."/>
            <person name="Mondo S."/>
            <person name="Riley R."/>
            <person name="Otillar R."/>
            <person name="Haridas S."/>
            <person name="Lipzen A."/>
            <person name="Grimwood J."/>
            <person name="Schmutz J."/>
            <person name="Clum A."/>
            <person name="Reid I.D."/>
            <person name="Moisan M.C."/>
            <person name="Butler G."/>
            <person name="Nguyen T.T.M."/>
            <person name="Dewar K."/>
            <person name="Conant G."/>
            <person name="Drula E."/>
            <person name="Henrissat B."/>
            <person name="Hansel C."/>
            <person name="Singer S."/>
            <person name="Hutchinson M.I."/>
            <person name="de Vries R.P."/>
            <person name="Natvig D.O."/>
            <person name="Powell A.J."/>
            <person name="Tsang A."/>
            <person name="Grigoriev I.V."/>
        </authorList>
    </citation>
    <scope>NUCLEOTIDE SEQUENCE [LARGE SCALE GENOMIC DNA]</scope>
    <source>
        <strain evidence="2 3">CBS 494.80</strain>
    </source>
</reference>
<protein>
    <submittedName>
        <fullName evidence="2">Uncharacterized protein</fullName>
    </submittedName>
</protein>
<accession>A0ABR4BT33</accession>
<evidence type="ECO:0000313" key="2">
    <source>
        <dbReference type="EMBL" id="KAL2060527.1"/>
    </source>
</evidence>
<keyword evidence="1" id="KW-0812">Transmembrane</keyword>
<dbReference type="EMBL" id="JAZHXI010000021">
    <property type="protein sequence ID" value="KAL2060527.1"/>
    <property type="molecule type" value="Genomic_DNA"/>
</dbReference>
<evidence type="ECO:0000313" key="3">
    <source>
        <dbReference type="Proteomes" id="UP001595075"/>
    </source>
</evidence>